<keyword evidence="3" id="KW-1185">Reference proteome</keyword>
<keyword evidence="1" id="KW-0812">Transmembrane</keyword>
<accession>A0A1V9FMX2</accession>
<evidence type="ECO:0000256" key="1">
    <source>
        <dbReference type="SAM" id="Phobius"/>
    </source>
</evidence>
<protein>
    <recommendedName>
        <fullName evidence="4">Glycosyltransferase RgtA/B/C/D-like domain-containing protein</fullName>
    </recommendedName>
</protein>
<feature type="transmembrane region" description="Helical" evidence="1">
    <location>
        <begin position="406"/>
        <end position="429"/>
    </location>
</feature>
<keyword evidence="1" id="KW-1133">Transmembrane helix</keyword>
<dbReference type="OrthoDB" id="636847at2"/>
<feature type="transmembrane region" description="Helical" evidence="1">
    <location>
        <begin position="169"/>
        <end position="196"/>
    </location>
</feature>
<proteinExistence type="predicted"/>
<evidence type="ECO:0008006" key="4">
    <source>
        <dbReference type="Google" id="ProtNLM"/>
    </source>
</evidence>
<feature type="transmembrane region" description="Helical" evidence="1">
    <location>
        <begin position="25"/>
        <end position="44"/>
    </location>
</feature>
<feature type="transmembrane region" description="Helical" evidence="1">
    <location>
        <begin position="468"/>
        <end position="491"/>
    </location>
</feature>
<organism evidence="2 3">
    <name type="scientific">Niastella vici</name>
    <dbReference type="NCBI Taxonomy" id="1703345"/>
    <lineage>
        <taxon>Bacteria</taxon>
        <taxon>Pseudomonadati</taxon>
        <taxon>Bacteroidota</taxon>
        <taxon>Chitinophagia</taxon>
        <taxon>Chitinophagales</taxon>
        <taxon>Chitinophagaceae</taxon>
        <taxon>Niastella</taxon>
    </lineage>
</organism>
<dbReference type="RefSeq" id="WP_081154352.1">
    <property type="nucleotide sequence ID" value="NZ_LVYD01000074.1"/>
</dbReference>
<dbReference type="AlphaFoldDB" id="A0A1V9FMX2"/>
<dbReference type="Proteomes" id="UP000192796">
    <property type="component" value="Unassembled WGS sequence"/>
</dbReference>
<feature type="transmembrane region" description="Helical" evidence="1">
    <location>
        <begin position="441"/>
        <end position="462"/>
    </location>
</feature>
<feature type="transmembrane region" description="Helical" evidence="1">
    <location>
        <begin position="89"/>
        <end position="113"/>
    </location>
</feature>
<keyword evidence="1" id="KW-0472">Membrane</keyword>
<reference evidence="2 3" key="1">
    <citation type="submission" date="2016-03" db="EMBL/GenBank/DDBJ databases">
        <title>Niastella vici sp. nov., isolated from farmland soil.</title>
        <authorList>
            <person name="Chen L."/>
            <person name="Wang D."/>
            <person name="Yang S."/>
            <person name="Wang G."/>
        </authorList>
    </citation>
    <scope>NUCLEOTIDE SEQUENCE [LARGE SCALE GENOMIC DNA]</scope>
    <source>
        <strain evidence="2 3">DJ57</strain>
    </source>
</reference>
<gene>
    <name evidence="2" type="ORF">A3860_36575</name>
</gene>
<feature type="transmembrane region" description="Helical" evidence="1">
    <location>
        <begin position="145"/>
        <end position="163"/>
    </location>
</feature>
<dbReference type="EMBL" id="LVYD01000074">
    <property type="protein sequence ID" value="OQP59688.1"/>
    <property type="molecule type" value="Genomic_DNA"/>
</dbReference>
<evidence type="ECO:0000313" key="2">
    <source>
        <dbReference type="EMBL" id="OQP59688.1"/>
    </source>
</evidence>
<name>A0A1V9FMX2_9BACT</name>
<feature type="transmembrane region" description="Helical" evidence="1">
    <location>
        <begin position="119"/>
        <end position="138"/>
    </location>
</feature>
<dbReference type="STRING" id="1703345.A3860_36575"/>
<comment type="caution">
    <text evidence="2">The sequence shown here is derived from an EMBL/GenBank/DDBJ whole genome shotgun (WGS) entry which is preliminary data.</text>
</comment>
<evidence type="ECO:0000313" key="3">
    <source>
        <dbReference type="Proteomes" id="UP000192796"/>
    </source>
</evidence>
<sequence>MLFKQTISTLPYNQWLTNDTENKRLLRFCAIVMIISFAWIKYVYPYPNFMPPDSFSYIKAAADNEFINMWPIGYSKFLRLISVFTHSDITLVTLQYFLLIASVLYFLFTVRYLLSPGKWLFRIVFTISIANPLLPHIANFVSSDCLFASLSLTWFTQLLWILYKQKLLIIHAVIITLALMTRFSALYYPLVSLLIIFIIPMSTKTRRLGMFAIIILLLGFISRTQYEYKVKTGTAQFSAFGGWQLAANALYGYAYSQRDEEKDVPYEFRLLHSLVNDHMDSIRHAKNRPDSEPGIYYLWDFKSPLVIYLHRKIPPNSKIPYFYDWSTVAPLYGKYGRWLTMQHPVAYLKHYAWPNLLRYYSPPPYFMGVYNMGNNSVDPITTTWFQWKNNRLSNRYNDAQIHIMNVFPVLLAIINPAYIVCILFFFAFGGIRHCNNTAKRIIACVLLVWLSNTLFSVISAPIELRYQIFPIVTTLPFFVLFLAWLIQSLIIESKPYKKHGSAIPKPTV</sequence>